<dbReference type="SMART" id="SM00450">
    <property type="entry name" value="RHOD"/>
    <property type="match status" value="1"/>
</dbReference>
<keyword evidence="2" id="KW-0238">DNA-binding</keyword>
<dbReference type="GO" id="GO:0004792">
    <property type="term" value="F:thiosulfate-cyanide sulfurtransferase activity"/>
    <property type="evidence" value="ECO:0007669"/>
    <property type="project" value="InterPro"/>
</dbReference>
<dbReference type="PROSITE" id="PS00380">
    <property type="entry name" value="RHODANESE_1"/>
    <property type="match status" value="1"/>
</dbReference>
<protein>
    <submittedName>
        <fullName evidence="6">ArsR family transcriptional regulator</fullName>
    </submittedName>
</protein>
<feature type="domain" description="Rhodanese" evidence="4">
    <location>
        <begin position="133"/>
        <end position="222"/>
    </location>
</feature>
<dbReference type="PROSITE" id="PS50206">
    <property type="entry name" value="RHODANESE_3"/>
    <property type="match status" value="1"/>
</dbReference>
<dbReference type="InterPro" id="IPR051011">
    <property type="entry name" value="Metal_resp_trans_reg"/>
</dbReference>
<dbReference type="GO" id="GO:0003677">
    <property type="term" value="F:DNA binding"/>
    <property type="evidence" value="ECO:0007669"/>
    <property type="project" value="UniProtKB-KW"/>
</dbReference>
<dbReference type="PRINTS" id="PR00778">
    <property type="entry name" value="HTHARSR"/>
</dbReference>
<dbReference type="Pfam" id="PF01022">
    <property type="entry name" value="HTH_5"/>
    <property type="match status" value="1"/>
</dbReference>
<gene>
    <name evidence="6" type="ORF">P353_06895</name>
</gene>
<dbReference type="SUPFAM" id="SSF46785">
    <property type="entry name" value="Winged helix' DNA-binding domain"/>
    <property type="match status" value="1"/>
</dbReference>
<dbReference type="Proteomes" id="UP000029553">
    <property type="component" value="Unassembled WGS sequence"/>
</dbReference>
<evidence type="ECO:0000313" key="6">
    <source>
        <dbReference type="EMBL" id="KGH31223.1"/>
    </source>
</evidence>
<dbReference type="InterPro" id="IPR001845">
    <property type="entry name" value="HTH_ArsR_DNA-bd_dom"/>
</dbReference>
<dbReference type="InterPro" id="IPR036388">
    <property type="entry name" value="WH-like_DNA-bd_sf"/>
</dbReference>
<dbReference type="InterPro" id="IPR001307">
    <property type="entry name" value="Thiosulphate_STrfase_CS"/>
</dbReference>
<dbReference type="SMART" id="SM00418">
    <property type="entry name" value="HTH_ARSR"/>
    <property type="match status" value="1"/>
</dbReference>
<dbReference type="AlphaFoldDB" id="A0A096FN60"/>
<dbReference type="Pfam" id="PF00581">
    <property type="entry name" value="Rhodanese"/>
    <property type="match status" value="1"/>
</dbReference>
<dbReference type="PANTHER" id="PTHR43132">
    <property type="entry name" value="ARSENICAL RESISTANCE OPERON REPRESSOR ARSR-RELATED"/>
    <property type="match status" value="1"/>
</dbReference>
<dbReference type="RefSeq" id="WP_034367011.1">
    <property type="nucleotide sequence ID" value="NZ_AWOR01000026.1"/>
</dbReference>
<dbReference type="PANTHER" id="PTHR43132:SF8">
    <property type="entry name" value="HTH-TYPE TRANSCRIPTIONAL REGULATOR KMTR"/>
    <property type="match status" value="1"/>
</dbReference>
<dbReference type="InterPro" id="IPR036873">
    <property type="entry name" value="Rhodanese-like_dom_sf"/>
</dbReference>
<dbReference type="EMBL" id="AWOR01000026">
    <property type="protein sequence ID" value="KGH31223.1"/>
    <property type="molecule type" value="Genomic_DNA"/>
</dbReference>
<proteinExistence type="predicted"/>
<dbReference type="Gene3D" id="3.40.250.10">
    <property type="entry name" value="Rhodanese-like domain"/>
    <property type="match status" value="1"/>
</dbReference>
<evidence type="ECO:0000256" key="2">
    <source>
        <dbReference type="ARBA" id="ARBA00023125"/>
    </source>
</evidence>
<dbReference type="NCBIfam" id="NF033788">
    <property type="entry name" value="HTH_metalloreg"/>
    <property type="match status" value="1"/>
</dbReference>
<organism evidence="6 7">
    <name type="scientific">Comamonas testosteroni</name>
    <name type="common">Pseudomonas testosteroni</name>
    <dbReference type="NCBI Taxonomy" id="285"/>
    <lineage>
        <taxon>Bacteria</taxon>
        <taxon>Pseudomonadati</taxon>
        <taxon>Pseudomonadota</taxon>
        <taxon>Betaproteobacteria</taxon>
        <taxon>Burkholderiales</taxon>
        <taxon>Comamonadaceae</taxon>
        <taxon>Comamonas</taxon>
    </lineage>
</organism>
<accession>A0A096FN60</accession>
<reference evidence="6 7" key="1">
    <citation type="submission" date="2013-09" db="EMBL/GenBank/DDBJ databases">
        <title>High correlation between genotypes and phenotypes of environmental bacteria Comamonas testosteroni strains.</title>
        <authorList>
            <person name="Liu L."/>
            <person name="Zhu W."/>
            <person name="Xia X."/>
            <person name="Xu B."/>
            <person name="Luo M."/>
            <person name="Wang G."/>
        </authorList>
    </citation>
    <scope>NUCLEOTIDE SEQUENCE [LARGE SCALE GENOMIC DNA]</scope>
    <source>
        <strain evidence="6 7">JL40</strain>
    </source>
</reference>
<dbReference type="CDD" id="cd00158">
    <property type="entry name" value="RHOD"/>
    <property type="match status" value="1"/>
</dbReference>
<dbReference type="PROSITE" id="PS50987">
    <property type="entry name" value="HTH_ARSR_2"/>
    <property type="match status" value="1"/>
</dbReference>
<evidence type="ECO:0000259" key="5">
    <source>
        <dbReference type="PROSITE" id="PS50987"/>
    </source>
</evidence>
<feature type="domain" description="HTH arsR-type" evidence="5">
    <location>
        <begin position="10"/>
        <end position="104"/>
    </location>
</feature>
<keyword evidence="3" id="KW-0804">Transcription</keyword>
<evidence type="ECO:0000259" key="4">
    <source>
        <dbReference type="PROSITE" id="PS50206"/>
    </source>
</evidence>
<comment type="caution">
    <text evidence="6">The sequence shown here is derived from an EMBL/GenBank/DDBJ whole genome shotgun (WGS) entry which is preliminary data.</text>
</comment>
<sequence>MKTTTSATPSPVESLDDLASVAKTLGHAHRLALLEAIFKRESSVEQLAQDTDLSITNASQHLKQLRQVGLIQSRRDGKQVLYRIGNGPVANLLAALRDYVSHQQADMQRIISDSIQRPEQLEGVSIEQLLEKLENGALLLDVRSPQDYESGHIPGAINIPAEELDQHLAQLPRNQEILAYCGGRYCVLSIEAVAWLRVKGFQADRVYDGFPGWWAAGMRVETIRH</sequence>
<dbReference type="SUPFAM" id="SSF52821">
    <property type="entry name" value="Rhodanese/Cell cycle control phosphatase"/>
    <property type="match status" value="1"/>
</dbReference>
<name>A0A096FN60_COMTE</name>
<dbReference type="InterPro" id="IPR036390">
    <property type="entry name" value="WH_DNA-bd_sf"/>
</dbReference>
<evidence type="ECO:0000256" key="3">
    <source>
        <dbReference type="ARBA" id="ARBA00023163"/>
    </source>
</evidence>
<dbReference type="Gene3D" id="1.10.10.10">
    <property type="entry name" value="Winged helix-like DNA-binding domain superfamily/Winged helix DNA-binding domain"/>
    <property type="match status" value="1"/>
</dbReference>
<keyword evidence="1" id="KW-0805">Transcription regulation</keyword>
<dbReference type="GO" id="GO:0003700">
    <property type="term" value="F:DNA-binding transcription factor activity"/>
    <property type="evidence" value="ECO:0007669"/>
    <property type="project" value="InterPro"/>
</dbReference>
<evidence type="ECO:0000256" key="1">
    <source>
        <dbReference type="ARBA" id="ARBA00023015"/>
    </source>
</evidence>
<dbReference type="CDD" id="cd00090">
    <property type="entry name" value="HTH_ARSR"/>
    <property type="match status" value="1"/>
</dbReference>
<dbReference type="InterPro" id="IPR011991">
    <property type="entry name" value="ArsR-like_HTH"/>
</dbReference>
<evidence type="ECO:0000313" key="7">
    <source>
        <dbReference type="Proteomes" id="UP000029553"/>
    </source>
</evidence>
<dbReference type="InterPro" id="IPR001763">
    <property type="entry name" value="Rhodanese-like_dom"/>
</dbReference>